<comment type="similarity">
    <text evidence="1">Belongs to the sigma-70 factor family. ECF subfamily.</text>
</comment>
<dbReference type="NCBIfam" id="TIGR02937">
    <property type="entry name" value="sigma70-ECF"/>
    <property type="match status" value="1"/>
</dbReference>
<evidence type="ECO:0000259" key="5">
    <source>
        <dbReference type="Pfam" id="PF04542"/>
    </source>
</evidence>
<name>A0ABS7Z7T0_9SPHI</name>
<comment type="caution">
    <text evidence="7">The sequence shown here is derived from an EMBL/GenBank/DDBJ whole genome shotgun (WGS) entry which is preliminary data.</text>
</comment>
<evidence type="ECO:0000256" key="2">
    <source>
        <dbReference type="ARBA" id="ARBA00023015"/>
    </source>
</evidence>
<dbReference type="EMBL" id="JADEYP010000029">
    <property type="protein sequence ID" value="MCA5006247.1"/>
    <property type="molecule type" value="Genomic_DNA"/>
</dbReference>
<evidence type="ECO:0000256" key="1">
    <source>
        <dbReference type="ARBA" id="ARBA00010641"/>
    </source>
</evidence>
<dbReference type="RefSeq" id="WP_225554610.1">
    <property type="nucleotide sequence ID" value="NZ_JADEYP010000029.1"/>
</dbReference>
<dbReference type="InterPro" id="IPR007627">
    <property type="entry name" value="RNA_pol_sigma70_r2"/>
</dbReference>
<dbReference type="Gene3D" id="1.10.10.10">
    <property type="entry name" value="Winged helix-like DNA-binding domain superfamily/Winged helix DNA-binding domain"/>
    <property type="match status" value="1"/>
</dbReference>
<sequence length="196" mass="23453">MKYNTELLHRVSLGDEIAFRKLFDAFHPNVYTTVFRITNDEYIAEDVVQDTFLKVWMNRVDLDEIENFEGWLYTIARNITFNILKKGKNYKQYLAEEGESSLLRIYSNTDYDVQDKDFQNLLQKAIHRLPPKQQQTYKLLKEQYLKRKEVAQILNVSPETVKYNIDQAMKSIRAYCLAHMKDMPLVLLLHFYSKYF</sequence>
<feature type="domain" description="RNA polymerase sigma-70 region 2" evidence="5">
    <location>
        <begin position="22"/>
        <end position="85"/>
    </location>
</feature>
<dbReference type="InterPro" id="IPR039425">
    <property type="entry name" value="RNA_pol_sigma-70-like"/>
</dbReference>
<keyword evidence="4" id="KW-0804">Transcription</keyword>
<keyword evidence="3" id="KW-0731">Sigma factor</keyword>
<evidence type="ECO:0000256" key="3">
    <source>
        <dbReference type="ARBA" id="ARBA00023082"/>
    </source>
</evidence>
<dbReference type="Proteomes" id="UP001165302">
    <property type="component" value="Unassembled WGS sequence"/>
</dbReference>
<dbReference type="PANTHER" id="PTHR43133">
    <property type="entry name" value="RNA POLYMERASE ECF-TYPE SIGMA FACTO"/>
    <property type="match status" value="1"/>
</dbReference>
<reference evidence="7" key="1">
    <citation type="submission" date="2020-10" db="EMBL/GenBank/DDBJ databases">
        <authorList>
            <person name="Lu T."/>
            <person name="Wang Q."/>
            <person name="Han X."/>
        </authorList>
    </citation>
    <scope>NUCLEOTIDE SEQUENCE</scope>
    <source>
        <strain evidence="7">WQ 366</strain>
    </source>
</reference>
<dbReference type="InterPro" id="IPR014284">
    <property type="entry name" value="RNA_pol_sigma-70_dom"/>
</dbReference>
<dbReference type="PANTHER" id="PTHR43133:SF46">
    <property type="entry name" value="RNA POLYMERASE SIGMA-70 FACTOR ECF SUBFAMILY"/>
    <property type="match status" value="1"/>
</dbReference>
<dbReference type="InterPro" id="IPR036388">
    <property type="entry name" value="WH-like_DNA-bd_sf"/>
</dbReference>
<dbReference type="Gene3D" id="1.10.1740.10">
    <property type="match status" value="1"/>
</dbReference>
<dbReference type="InterPro" id="IPR014327">
    <property type="entry name" value="RNA_pol_sigma70_bacteroid"/>
</dbReference>
<proteinExistence type="inferred from homology"/>
<feature type="domain" description="RNA polymerase sigma factor 70 region 4 type 2" evidence="6">
    <location>
        <begin position="120"/>
        <end position="171"/>
    </location>
</feature>
<evidence type="ECO:0000313" key="8">
    <source>
        <dbReference type="Proteomes" id="UP001165302"/>
    </source>
</evidence>
<evidence type="ECO:0000259" key="6">
    <source>
        <dbReference type="Pfam" id="PF08281"/>
    </source>
</evidence>
<evidence type="ECO:0000256" key="4">
    <source>
        <dbReference type="ARBA" id="ARBA00023163"/>
    </source>
</evidence>
<organism evidence="7 8">
    <name type="scientific">Sphingobacterium bovistauri</name>
    <dbReference type="NCBI Taxonomy" id="2781959"/>
    <lineage>
        <taxon>Bacteria</taxon>
        <taxon>Pseudomonadati</taxon>
        <taxon>Bacteroidota</taxon>
        <taxon>Sphingobacteriia</taxon>
        <taxon>Sphingobacteriales</taxon>
        <taxon>Sphingobacteriaceae</taxon>
        <taxon>Sphingobacterium</taxon>
    </lineage>
</organism>
<gene>
    <name evidence="7" type="ORF">IPZ78_13920</name>
</gene>
<dbReference type="InterPro" id="IPR013324">
    <property type="entry name" value="RNA_pol_sigma_r3/r4-like"/>
</dbReference>
<dbReference type="InterPro" id="IPR013325">
    <property type="entry name" value="RNA_pol_sigma_r2"/>
</dbReference>
<keyword evidence="2" id="KW-0805">Transcription regulation</keyword>
<keyword evidence="8" id="KW-1185">Reference proteome</keyword>
<dbReference type="SUPFAM" id="SSF88946">
    <property type="entry name" value="Sigma2 domain of RNA polymerase sigma factors"/>
    <property type="match status" value="1"/>
</dbReference>
<dbReference type="Pfam" id="PF04542">
    <property type="entry name" value="Sigma70_r2"/>
    <property type="match status" value="1"/>
</dbReference>
<accession>A0ABS7Z7T0</accession>
<protein>
    <submittedName>
        <fullName evidence="7">RNA polymerase sigma-70 factor</fullName>
    </submittedName>
</protein>
<dbReference type="NCBIfam" id="TIGR02985">
    <property type="entry name" value="Sig70_bacteroi1"/>
    <property type="match status" value="1"/>
</dbReference>
<dbReference type="InterPro" id="IPR013249">
    <property type="entry name" value="RNA_pol_sigma70_r4_t2"/>
</dbReference>
<dbReference type="SUPFAM" id="SSF88659">
    <property type="entry name" value="Sigma3 and sigma4 domains of RNA polymerase sigma factors"/>
    <property type="match status" value="1"/>
</dbReference>
<evidence type="ECO:0000313" key="7">
    <source>
        <dbReference type="EMBL" id="MCA5006247.1"/>
    </source>
</evidence>
<dbReference type="Pfam" id="PF08281">
    <property type="entry name" value="Sigma70_r4_2"/>
    <property type="match status" value="1"/>
</dbReference>